<name>A0A8T1LU53_9STRA</name>
<evidence type="ECO:0000313" key="2">
    <source>
        <dbReference type="EMBL" id="KAG3223734.1"/>
    </source>
</evidence>
<organism evidence="1 3">
    <name type="scientific">Phytophthora cactorum</name>
    <dbReference type="NCBI Taxonomy" id="29920"/>
    <lineage>
        <taxon>Eukaryota</taxon>
        <taxon>Sar</taxon>
        <taxon>Stramenopiles</taxon>
        <taxon>Oomycota</taxon>
        <taxon>Peronosporomycetes</taxon>
        <taxon>Peronosporales</taxon>
        <taxon>Peronosporaceae</taxon>
        <taxon>Phytophthora</taxon>
    </lineage>
</organism>
<gene>
    <name evidence="1" type="ORF">PC117_g11288</name>
    <name evidence="2" type="ORF">PC129_g5599</name>
</gene>
<dbReference type="EMBL" id="RCMV01000135">
    <property type="protein sequence ID" value="KAG3223734.1"/>
    <property type="molecule type" value="Genomic_DNA"/>
</dbReference>
<evidence type="ECO:0000313" key="1">
    <source>
        <dbReference type="EMBL" id="KAG2938321.1"/>
    </source>
</evidence>
<comment type="caution">
    <text evidence="1">The sequence shown here is derived from an EMBL/GenBank/DDBJ whole genome shotgun (WGS) entry which is preliminary data.</text>
</comment>
<evidence type="ECO:0000313" key="3">
    <source>
        <dbReference type="Proteomes" id="UP000736787"/>
    </source>
</evidence>
<sequence length="97" mass="10405">MPQPDYFIASASEDPATISTAYKNKQDASSSPRRVSCSPRDCCTVLTLATTTSLATAASFSTAACGESCRRSTRFLDEARVRTHQLLVLIGALTKKT</sequence>
<dbReference type="Proteomes" id="UP000736787">
    <property type="component" value="Unassembled WGS sequence"/>
</dbReference>
<dbReference type="Proteomes" id="UP000760860">
    <property type="component" value="Unassembled WGS sequence"/>
</dbReference>
<dbReference type="EMBL" id="RCMK01000289">
    <property type="protein sequence ID" value="KAG2938321.1"/>
    <property type="molecule type" value="Genomic_DNA"/>
</dbReference>
<accession>A0A8T1LU53</accession>
<dbReference type="AlphaFoldDB" id="A0A8T1LU53"/>
<protein>
    <submittedName>
        <fullName evidence="1">Uncharacterized protein</fullName>
    </submittedName>
</protein>
<proteinExistence type="predicted"/>
<reference evidence="1" key="1">
    <citation type="submission" date="2018-10" db="EMBL/GenBank/DDBJ databases">
        <title>Effector identification in a new, highly contiguous assembly of the strawberry crown rot pathogen Phytophthora cactorum.</title>
        <authorList>
            <person name="Armitage A.D."/>
            <person name="Nellist C.F."/>
            <person name="Bates H."/>
            <person name="Vickerstaff R.J."/>
            <person name="Harrison R.J."/>
        </authorList>
    </citation>
    <scope>NUCLEOTIDE SEQUENCE</scope>
    <source>
        <strain evidence="1">4040</strain>
        <strain evidence="2">P421</strain>
    </source>
</reference>